<evidence type="ECO:0000313" key="1">
    <source>
        <dbReference type="EMBL" id="KAL3654773.1"/>
    </source>
</evidence>
<evidence type="ECO:0000313" key="2">
    <source>
        <dbReference type="Proteomes" id="UP001632038"/>
    </source>
</evidence>
<reference evidence="2" key="1">
    <citation type="journal article" date="2024" name="IScience">
        <title>Strigolactones Initiate the Formation of Haustorium-like Structures in Castilleja.</title>
        <authorList>
            <person name="Buerger M."/>
            <person name="Peterson D."/>
            <person name="Chory J."/>
        </authorList>
    </citation>
    <scope>NUCLEOTIDE SEQUENCE [LARGE SCALE GENOMIC DNA]</scope>
</reference>
<accession>A0ABD3EK28</accession>
<dbReference type="PANTHER" id="PTHR33401">
    <property type="entry name" value="LIGHT-HARVESTING COMPLEX-LIKE PROTEIN OHP2, CHLOROPLASTIC"/>
    <property type="match status" value="1"/>
</dbReference>
<comment type="caution">
    <text evidence="1">The sequence shown here is derived from an EMBL/GenBank/DDBJ whole genome shotgun (WGS) entry which is preliminary data.</text>
</comment>
<dbReference type="Proteomes" id="UP001632038">
    <property type="component" value="Unassembled WGS sequence"/>
</dbReference>
<protein>
    <submittedName>
        <fullName evidence="1">Uncharacterized protein</fullName>
    </submittedName>
</protein>
<keyword evidence="2" id="KW-1185">Reference proteome</keyword>
<gene>
    <name evidence="1" type="ORF">CASFOL_000559</name>
</gene>
<organism evidence="1 2">
    <name type="scientific">Castilleja foliolosa</name>
    <dbReference type="NCBI Taxonomy" id="1961234"/>
    <lineage>
        <taxon>Eukaryota</taxon>
        <taxon>Viridiplantae</taxon>
        <taxon>Streptophyta</taxon>
        <taxon>Embryophyta</taxon>
        <taxon>Tracheophyta</taxon>
        <taxon>Spermatophyta</taxon>
        <taxon>Magnoliopsida</taxon>
        <taxon>eudicotyledons</taxon>
        <taxon>Gunneridae</taxon>
        <taxon>Pentapetalae</taxon>
        <taxon>asterids</taxon>
        <taxon>lamiids</taxon>
        <taxon>Lamiales</taxon>
        <taxon>Orobanchaceae</taxon>
        <taxon>Pedicularideae</taxon>
        <taxon>Castillejinae</taxon>
        <taxon>Castilleja</taxon>
    </lineage>
</organism>
<dbReference type="EMBL" id="JAVIJP010000002">
    <property type="protein sequence ID" value="KAL3654773.1"/>
    <property type="molecule type" value="Genomic_DNA"/>
</dbReference>
<dbReference type="PANTHER" id="PTHR33401:SF19">
    <property type="entry name" value="(RAPE) HYPOTHETICAL PROTEIN"/>
    <property type="match status" value="1"/>
</dbReference>
<proteinExistence type="predicted"/>
<dbReference type="AlphaFoldDB" id="A0ABD3EK28"/>
<sequence>MKGGILMRVLLCKIQCPFMCFCKSSAANHFYTSAPLKLQNSPHVVVPSSTTDFSVSEKPSSQDVMLKSCLRKVPQGTEVAKKRVQWIDISGNQLAEIKEFESRGIPIMKKRTGVVFASFSNGSFDNIS</sequence>
<name>A0ABD3EK28_9LAMI</name>